<protein>
    <submittedName>
        <fullName evidence="1">Uncharacterized protein</fullName>
    </submittedName>
</protein>
<sequence length="62" mass="7018">MSNQHTENHNAELTFYGSLQKNGVYESLVDKRNLVADSTGLAPIPWKPIHRANVPHLARHSR</sequence>
<accession>A0A1I7IV82</accession>
<dbReference type="RefSeq" id="WP_074951515.1">
    <property type="nucleotide sequence ID" value="NZ_FPBV01000007.1"/>
</dbReference>
<dbReference type="AlphaFoldDB" id="A0A1I7IV82"/>
<dbReference type="OrthoDB" id="2376709at2"/>
<evidence type="ECO:0000313" key="2">
    <source>
        <dbReference type="Proteomes" id="UP000183508"/>
    </source>
</evidence>
<dbReference type="Proteomes" id="UP000183508">
    <property type="component" value="Unassembled WGS sequence"/>
</dbReference>
<dbReference type="STRING" id="392015.SAMN05421543_107146"/>
<gene>
    <name evidence="1" type="ORF">SAMN05421543_107146</name>
</gene>
<proteinExistence type="predicted"/>
<dbReference type="EMBL" id="FPBV01000007">
    <property type="protein sequence ID" value="SFU76809.1"/>
    <property type="molecule type" value="Genomic_DNA"/>
</dbReference>
<reference evidence="2" key="1">
    <citation type="submission" date="2016-10" db="EMBL/GenBank/DDBJ databases">
        <authorList>
            <person name="Varghese N."/>
        </authorList>
    </citation>
    <scope>NUCLEOTIDE SEQUENCE [LARGE SCALE GENOMIC DNA]</scope>
    <source>
        <strain evidence="2">DSM 17980</strain>
    </source>
</reference>
<name>A0A1I7IV82_9BACL</name>
<organism evidence="1 2">
    <name type="scientific">Alicyclobacillus macrosporangiidus</name>
    <dbReference type="NCBI Taxonomy" id="392015"/>
    <lineage>
        <taxon>Bacteria</taxon>
        <taxon>Bacillati</taxon>
        <taxon>Bacillota</taxon>
        <taxon>Bacilli</taxon>
        <taxon>Bacillales</taxon>
        <taxon>Alicyclobacillaceae</taxon>
        <taxon>Alicyclobacillus</taxon>
    </lineage>
</organism>
<keyword evidence="2" id="KW-1185">Reference proteome</keyword>
<evidence type="ECO:0000313" key="1">
    <source>
        <dbReference type="EMBL" id="SFU76809.1"/>
    </source>
</evidence>